<dbReference type="InterPro" id="IPR036779">
    <property type="entry name" value="LysM_dom_sf"/>
</dbReference>
<feature type="compositionally biased region" description="Low complexity" evidence="1">
    <location>
        <begin position="102"/>
        <end position="114"/>
    </location>
</feature>
<feature type="region of interest" description="Disordered" evidence="1">
    <location>
        <begin position="274"/>
        <end position="318"/>
    </location>
</feature>
<dbReference type="Gene3D" id="3.10.350.10">
    <property type="entry name" value="LysM domain"/>
    <property type="match status" value="1"/>
</dbReference>
<feature type="compositionally biased region" description="Polar residues" evidence="1">
    <location>
        <begin position="232"/>
        <end position="242"/>
    </location>
</feature>
<dbReference type="AlphaFoldDB" id="A0A423Q2N0"/>
<evidence type="ECO:0000256" key="1">
    <source>
        <dbReference type="SAM" id="MobiDB-lite"/>
    </source>
</evidence>
<feature type="domain" description="LysM" evidence="2">
    <location>
        <begin position="127"/>
        <end position="181"/>
    </location>
</feature>
<dbReference type="Proteomes" id="UP000285310">
    <property type="component" value="Unassembled WGS sequence"/>
</dbReference>
<comment type="caution">
    <text evidence="3">The sequence shown here is derived from an EMBL/GenBank/DDBJ whole genome shotgun (WGS) entry which is preliminary data.</text>
</comment>
<evidence type="ECO:0000313" key="3">
    <source>
        <dbReference type="EMBL" id="ROO32907.1"/>
    </source>
</evidence>
<sequence length="574" mass="60358">MNSALGEPFAATFELRQVGPDESLNIGMASTERFEQLGIPRPAFIDRLRFATGAEGGDQLQVRIDSARPINEPFFSFVVRVDTASGGALHEYTAFLDPADSTTPATGPAATPAERTTRPAERAEMPAAYSVRAGDTLWRIAGRYQPPGASAAQTAWAIYKANPEALAAGPSSLRQGARLSVPDDATIKAVSRQRAQTGLETPTTDAPHETAPAVAATGEAPPPPEAMATLPDTGTPQTVTSNRGAAETAGAVDAPGAAFGTLIIESDTPWPETAAPAARAAPFANTPPEPSRTDAPAQTSASTPPPATAPVRRDAGPGLLRPRNLVIILVLFLLAMLWLRQRDKNKQSLSMMQDDAAGTRASASRAAPRSARQTEPEQPAWLAGTTNRATPSSRATVDDTPPAGSVETRDVPAAPPPESRAPAPQETERSDAGDNTSSPVPGLTFQPTTIRPVERRHDRGAPGDTVVFDGSATAGTGPGRDAPVAPRDSKADHEAREPTVDLIDPEAFDLYDTPSSSTDAGAAATNDSIRIRLDLARMYIDMSDPESARELLLDVQARGDESQREHAERLLGEI</sequence>
<dbReference type="Gene3D" id="1.20.58.2200">
    <property type="match status" value="1"/>
</dbReference>
<dbReference type="NCBIfam" id="TIGR03504">
    <property type="entry name" value="FimV_Cterm"/>
    <property type="match status" value="1"/>
</dbReference>
<dbReference type="CDD" id="cd00118">
    <property type="entry name" value="LysM"/>
    <property type="match status" value="1"/>
</dbReference>
<dbReference type="InterPro" id="IPR018392">
    <property type="entry name" value="LysM"/>
</dbReference>
<feature type="compositionally biased region" description="Polar residues" evidence="1">
    <location>
        <begin position="433"/>
        <end position="449"/>
    </location>
</feature>
<dbReference type="InterPro" id="IPR057840">
    <property type="entry name" value="FimV_N"/>
</dbReference>
<feature type="compositionally biased region" description="Basic and acidic residues" evidence="1">
    <location>
        <begin position="487"/>
        <end position="499"/>
    </location>
</feature>
<feature type="compositionally biased region" description="Low complexity" evidence="1">
    <location>
        <begin position="356"/>
        <end position="371"/>
    </location>
</feature>
<gene>
    <name evidence="3" type="ORF">SAJA_00395</name>
</gene>
<feature type="compositionally biased region" description="Basic and acidic residues" evidence="1">
    <location>
        <begin position="115"/>
        <end position="124"/>
    </location>
</feature>
<accession>A0A423Q2N0</accession>
<organism evidence="3 4">
    <name type="scientific">Salinisphaera japonica YTM-1</name>
    <dbReference type="NCBI Taxonomy" id="1209778"/>
    <lineage>
        <taxon>Bacteria</taxon>
        <taxon>Pseudomonadati</taxon>
        <taxon>Pseudomonadota</taxon>
        <taxon>Gammaproteobacteria</taxon>
        <taxon>Salinisphaerales</taxon>
        <taxon>Salinisphaeraceae</taxon>
        <taxon>Salinisphaera</taxon>
    </lineage>
</organism>
<feature type="region of interest" description="Disordered" evidence="1">
    <location>
        <begin position="99"/>
        <end position="124"/>
    </location>
</feature>
<dbReference type="PROSITE" id="PS51782">
    <property type="entry name" value="LYSM"/>
    <property type="match status" value="1"/>
</dbReference>
<feature type="compositionally biased region" description="Basic and acidic residues" evidence="1">
    <location>
        <begin position="452"/>
        <end position="461"/>
    </location>
</feature>
<dbReference type="InterPro" id="IPR020012">
    <property type="entry name" value="LysM_FimV"/>
</dbReference>
<dbReference type="InParanoid" id="A0A423Q2N0"/>
<proteinExistence type="predicted"/>
<name>A0A423Q2N0_9GAMM</name>
<feature type="compositionally biased region" description="Low complexity" evidence="1">
    <location>
        <begin position="274"/>
        <end position="284"/>
    </location>
</feature>
<evidence type="ECO:0000259" key="2">
    <source>
        <dbReference type="PROSITE" id="PS51782"/>
    </source>
</evidence>
<dbReference type="NCBIfam" id="TIGR03505">
    <property type="entry name" value="FimV_core"/>
    <property type="match status" value="1"/>
</dbReference>
<protein>
    <recommendedName>
        <fullName evidence="2">LysM domain-containing protein</fullName>
    </recommendedName>
</protein>
<dbReference type="InterPro" id="IPR038440">
    <property type="entry name" value="FimV_C_sf"/>
</dbReference>
<dbReference type="Pfam" id="PF25800">
    <property type="entry name" value="FimV_N"/>
    <property type="match status" value="1"/>
</dbReference>
<dbReference type="EMBL" id="AYKG01000001">
    <property type="protein sequence ID" value="ROO32907.1"/>
    <property type="molecule type" value="Genomic_DNA"/>
</dbReference>
<keyword evidence="4" id="KW-1185">Reference proteome</keyword>
<feature type="region of interest" description="Disordered" evidence="1">
    <location>
        <begin position="349"/>
        <end position="523"/>
    </location>
</feature>
<evidence type="ECO:0000313" key="4">
    <source>
        <dbReference type="Proteomes" id="UP000285310"/>
    </source>
</evidence>
<reference evidence="3 4" key="1">
    <citation type="submission" date="2013-10" db="EMBL/GenBank/DDBJ databases">
        <title>Salinisphaera japonica YTM-1 Genome Sequencing.</title>
        <authorList>
            <person name="Lai Q."/>
            <person name="Li C."/>
            <person name="Shao Z."/>
        </authorList>
    </citation>
    <scope>NUCLEOTIDE SEQUENCE [LARGE SCALE GENOMIC DNA]</scope>
    <source>
        <strain evidence="3 4">YTM-1</strain>
    </source>
</reference>
<feature type="region of interest" description="Disordered" evidence="1">
    <location>
        <begin position="214"/>
        <end position="242"/>
    </location>
</feature>
<feature type="compositionally biased region" description="Polar residues" evidence="1">
    <location>
        <begin position="384"/>
        <end position="395"/>
    </location>
</feature>
<dbReference type="InterPro" id="IPR020011">
    <property type="entry name" value="FimV_C"/>
</dbReference>